<dbReference type="PATRIC" id="fig|1227363.6.peg.964"/>
<name>M5J4X3_9LACO</name>
<comment type="caution">
    <text evidence="4">The sequence shown here is derived from an EMBL/GenBank/DDBJ whole genome shotgun (WGS) entry which is preliminary data.</text>
</comment>
<proteinExistence type="predicted"/>
<keyword evidence="1" id="KW-0328">Glycosyltransferase</keyword>
<evidence type="ECO:0000313" key="4">
    <source>
        <dbReference type="EMBL" id="EKW98856.1"/>
    </source>
</evidence>
<dbReference type="InterPro" id="IPR029044">
    <property type="entry name" value="Nucleotide-diphossugar_trans"/>
</dbReference>
<dbReference type="AlphaFoldDB" id="M5J4X3"/>
<evidence type="ECO:0000256" key="2">
    <source>
        <dbReference type="ARBA" id="ARBA00022679"/>
    </source>
</evidence>
<gene>
    <name evidence="4" type="ORF">D271_04935</name>
</gene>
<dbReference type="EMBL" id="ANAG01000014">
    <property type="protein sequence ID" value="EKW98856.1"/>
    <property type="molecule type" value="Genomic_DNA"/>
</dbReference>
<dbReference type="PANTHER" id="PTHR22916:SF51">
    <property type="entry name" value="GLYCOSYLTRANSFERASE EPSH-RELATED"/>
    <property type="match status" value="1"/>
</dbReference>
<protein>
    <submittedName>
        <fullName evidence="4">Family 2 glycosyl transferase</fullName>
    </submittedName>
</protein>
<keyword evidence="2 4" id="KW-0808">Transferase</keyword>
<dbReference type="InterPro" id="IPR001173">
    <property type="entry name" value="Glyco_trans_2-like"/>
</dbReference>
<dbReference type="STRING" id="1227363.D271_04935"/>
<organism evidence="4 5">
    <name type="scientific">Ligilactobacillus saerimneri 30a</name>
    <dbReference type="NCBI Taxonomy" id="1227363"/>
    <lineage>
        <taxon>Bacteria</taxon>
        <taxon>Bacillati</taxon>
        <taxon>Bacillota</taxon>
        <taxon>Bacilli</taxon>
        <taxon>Lactobacillales</taxon>
        <taxon>Lactobacillaceae</taxon>
        <taxon>Ligilactobacillus</taxon>
    </lineage>
</organism>
<evidence type="ECO:0000259" key="3">
    <source>
        <dbReference type="Pfam" id="PF00535"/>
    </source>
</evidence>
<dbReference type="CDD" id="cd00761">
    <property type="entry name" value="Glyco_tranf_GTA_type"/>
    <property type="match status" value="1"/>
</dbReference>
<dbReference type="PANTHER" id="PTHR22916">
    <property type="entry name" value="GLYCOSYLTRANSFERASE"/>
    <property type="match status" value="1"/>
</dbReference>
<dbReference type="GO" id="GO:0016757">
    <property type="term" value="F:glycosyltransferase activity"/>
    <property type="evidence" value="ECO:0007669"/>
    <property type="project" value="UniProtKB-KW"/>
</dbReference>
<keyword evidence="5" id="KW-1185">Reference proteome</keyword>
<dbReference type="RefSeq" id="WP_009553892.1">
    <property type="nucleotide sequence ID" value="NZ_ANAG01000014.1"/>
</dbReference>
<evidence type="ECO:0000313" key="5">
    <source>
        <dbReference type="Proteomes" id="UP000011912"/>
    </source>
</evidence>
<dbReference type="Proteomes" id="UP000011912">
    <property type="component" value="Unassembled WGS sequence"/>
</dbReference>
<dbReference type="Pfam" id="PF00535">
    <property type="entry name" value="Glycos_transf_2"/>
    <property type="match status" value="1"/>
</dbReference>
<accession>M5J4X3</accession>
<sequence length="319" mass="37507">MTVSFIIPVYNGESYIARCIDSILDNKLSDYEIIIIDDGSTDQTSMICQKYTEKFDEIIYIKQLNKGVSAARNLGIATASKDYIFFVDADDYLTRIYRDSYKLGNADIVIFDYYLNDVNSTVSIFNEDTNSISKKSMLKKYLLMDIFNSVWGKAFRRKFIQDNNILFPVGMKMGEDAVFMGKCISNAEKLHYVNKPFYVYLKNTDSVSSKAVTSFTDQEQLILYKKRILEENTPEDTYQFGKKTFGDVMSSLRSQTKTFVDFKQLINNLKNHRSLYVYLKSDSNYYGIRKKIQRLLLQRKWYFLLYIELKFENWRIRLK</sequence>
<evidence type="ECO:0000256" key="1">
    <source>
        <dbReference type="ARBA" id="ARBA00022676"/>
    </source>
</evidence>
<dbReference type="Gene3D" id="3.90.550.10">
    <property type="entry name" value="Spore Coat Polysaccharide Biosynthesis Protein SpsA, Chain A"/>
    <property type="match status" value="1"/>
</dbReference>
<reference evidence="4 5" key="1">
    <citation type="journal article" date="2013" name="Genome Announc.">
        <title>Genome Sequence of Lactobacillus saerimneri 30a (Formerly Lactobacillus sp. Strain 30a), a Reference Lactic Acid Bacterium Strain Producing Biogenic Amines.</title>
        <authorList>
            <person name="Romano A."/>
            <person name="Trip H."/>
            <person name="Campbell-Sills H."/>
            <person name="Bouchez O."/>
            <person name="Sherman D."/>
            <person name="Lolkema J.S."/>
            <person name="Lucas P.M."/>
        </authorList>
    </citation>
    <scope>NUCLEOTIDE SEQUENCE [LARGE SCALE GENOMIC DNA]</scope>
    <source>
        <strain evidence="4 5">30a</strain>
    </source>
</reference>
<feature type="domain" description="Glycosyltransferase 2-like" evidence="3">
    <location>
        <begin position="4"/>
        <end position="95"/>
    </location>
</feature>
<dbReference type="SUPFAM" id="SSF53448">
    <property type="entry name" value="Nucleotide-diphospho-sugar transferases"/>
    <property type="match status" value="1"/>
</dbReference>